<keyword evidence="2" id="KW-1133">Transmembrane helix</keyword>
<organism evidence="3 4">
    <name type="scientific">Aspergillus steynii IBT 23096</name>
    <dbReference type="NCBI Taxonomy" id="1392250"/>
    <lineage>
        <taxon>Eukaryota</taxon>
        <taxon>Fungi</taxon>
        <taxon>Dikarya</taxon>
        <taxon>Ascomycota</taxon>
        <taxon>Pezizomycotina</taxon>
        <taxon>Eurotiomycetes</taxon>
        <taxon>Eurotiomycetidae</taxon>
        <taxon>Eurotiales</taxon>
        <taxon>Aspergillaceae</taxon>
        <taxon>Aspergillus</taxon>
        <taxon>Aspergillus subgen. Circumdati</taxon>
    </lineage>
</organism>
<keyword evidence="2" id="KW-0812">Transmembrane</keyword>
<evidence type="ECO:0000256" key="2">
    <source>
        <dbReference type="SAM" id="Phobius"/>
    </source>
</evidence>
<dbReference type="Proteomes" id="UP000234275">
    <property type="component" value="Unassembled WGS sequence"/>
</dbReference>
<dbReference type="GeneID" id="36554858"/>
<reference evidence="3 4" key="1">
    <citation type="submission" date="2016-12" db="EMBL/GenBank/DDBJ databases">
        <title>The genomes of Aspergillus section Nigri reveals drivers in fungal speciation.</title>
        <authorList>
            <consortium name="DOE Joint Genome Institute"/>
            <person name="Vesth T.C."/>
            <person name="Nybo J."/>
            <person name="Theobald S."/>
            <person name="Brandl J."/>
            <person name="Frisvad J.C."/>
            <person name="Nielsen K.F."/>
            <person name="Lyhne E.K."/>
            <person name="Kogle M.E."/>
            <person name="Kuo A."/>
            <person name="Riley R."/>
            <person name="Clum A."/>
            <person name="Nolan M."/>
            <person name="Lipzen A."/>
            <person name="Salamov A."/>
            <person name="Henrissat B."/>
            <person name="Wiebenga A."/>
            <person name="De Vries R.P."/>
            <person name="Grigoriev I.V."/>
            <person name="Mortensen U.H."/>
            <person name="Andersen M.R."/>
            <person name="Baker S.E."/>
        </authorList>
    </citation>
    <scope>NUCLEOTIDE SEQUENCE [LARGE SCALE GENOMIC DNA]</scope>
    <source>
        <strain evidence="3 4">IBT 23096</strain>
    </source>
</reference>
<gene>
    <name evidence="3" type="ORF">P170DRAFT_41710</name>
</gene>
<dbReference type="RefSeq" id="XP_024710762.1">
    <property type="nucleotide sequence ID" value="XM_024847159.1"/>
</dbReference>
<accession>A0A2I2GRE3</accession>
<proteinExistence type="predicted"/>
<feature type="transmembrane region" description="Helical" evidence="2">
    <location>
        <begin position="64"/>
        <end position="88"/>
    </location>
</feature>
<evidence type="ECO:0000313" key="3">
    <source>
        <dbReference type="EMBL" id="PLB55460.1"/>
    </source>
</evidence>
<name>A0A2I2GRE3_9EURO</name>
<comment type="caution">
    <text evidence="3">The sequence shown here is derived from an EMBL/GenBank/DDBJ whole genome shotgun (WGS) entry which is preliminary data.</text>
</comment>
<keyword evidence="2" id="KW-0472">Membrane</keyword>
<dbReference type="EMBL" id="MSFO01000001">
    <property type="protein sequence ID" value="PLB55460.1"/>
    <property type="molecule type" value="Genomic_DNA"/>
</dbReference>
<dbReference type="AlphaFoldDB" id="A0A2I2GRE3"/>
<sequence length="135" mass="15766">MRRNEERRVGGDARGALRDHPSGGLKRKESRLEERQREPKKPRNVTERPFLRPSIQEPQPRASLFLLSLSSSLVSLRFLSFFLLSLSLSLSLCPPSPSSLLSFHSSRFFGFFAPAPFFFFFFFFLFSFFFFPCWN</sequence>
<evidence type="ECO:0000313" key="4">
    <source>
        <dbReference type="Proteomes" id="UP000234275"/>
    </source>
</evidence>
<evidence type="ECO:0000256" key="1">
    <source>
        <dbReference type="SAM" id="MobiDB-lite"/>
    </source>
</evidence>
<keyword evidence="4" id="KW-1185">Reference proteome</keyword>
<feature type="transmembrane region" description="Helical" evidence="2">
    <location>
        <begin position="108"/>
        <end position="131"/>
    </location>
</feature>
<dbReference type="VEuPathDB" id="FungiDB:P170DRAFT_41710"/>
<feature type="compositionally biased region" description="Basic and acidic residues" evidence="1">
    <location>
        <begin position="1"/>
        <end position="50"/>
    </location>
</feature>
<protein>
    <recommendedName>
        <fullName evidence="5">Transmembrane protein</fullName>
    </recommendedName>
</protein>
<evidence type="ECO:0008006" key="5">
    <source>
        <dbReference type="Google" id="ProtNLM"/>
    </source>
</evidence>
<feature type="region of interest" description="Disordered" evidence="1">
    <location>
        <begin position="1"/>
        <end position="54"/>
    </location>
</feature>